<evidence type="ECO:0008006" key="3">
    <source>
        <dbReference type="Google" id="ProtNLM"/>
    </source>
</evidence>
<gene>
    <name evidence="1" type="ORF">FIV46_09180</name>
</gene>
<dbReference type="OrthoDB" id="252470at2"/>
<reference evidence="2" key="1">
    <citation type="submission" date="2019-06" db="EMBL/GenBank/DDBJ databases">
        <title>The complete genome of Emcibacter congregatus ZYLT.</title>
        <authorList>
            <person name="Zhao Z."/>
        </authorList>
    </citation>
    <scope>NUCLEOTIDE SEQUENCE [LARGE SCALE GENOMIC DNA]</scope>
    <source>
        <strain evidence="2">MCCC 1A06723</strain>
    </source>
</reference>
<organism evidence="1 2">
    <name type="scientific">Emcibacter nanhaiensis</name>
    <dbReference type="NCBI Taxonomy" id="1505037"/>
    <lineage>
        <taxon>Bacteria</taxon>
        <taxon>Pseudomonadati</taxon>
        <taxon>Pseudomonadota</taxon>
        <taxon>Alphaproteobacteria</taxon>
        <taxon>Emcibacterales</taxon>
        <taxon>Emcibacteraceae</taxon>
        <taxon>Emcibacter</taxon>
    </lineage>
</organism>
<accession>A0A501PJ17</accession>
<dbReference type="Proteomes" id="UP000319148">
    <property type="component" value="Unassembled WGS sequence"/>
</dbReference>
<comment type="caution">
    <text evidence="1">The sequence shown here is derived from an EMBL/GenBank/DDBJ whole genome shotgun (WGS) entry which is preliminary data.</text>
</comment>
<dbReference type="EMBL" id="VFIY01000008">
    <property type="protein sequence ID" value="TPD60215.1"/>
    <property type="molecule type" value="Genomic_DNA"/>
</dbReference>
<dbReference type="RefSeq" id="WP_139940625.1">
    <property type="nucleotide sequence ID" value="NZ_JBHSYP010000027.1"/>
</dbReference>
<sequence length="93" mass="10426">MAIHQISFFVVWVGKEVFVRFVLQRQSAATNDLANRLHLYIGQNFRVDNITPSFAANALGCSLWNIHKICQNMGTTFGKLLLEARLSAAFNIG</sequence>
<dbReference type="AlphaFoldDB" id="A0A501PJ17"/>
<keyword evidence="2" id="KW-1185">Reference proteome</keyword>
<protein>
    <recommendedName>
        <fullName evidence="3">HTH araC/xylS-type domain-containing protein</fullName>
    </recommendedName>
</protein>
<proteinExistence type="predicted"/>
<evidence type="ECO:0000313" key="1">
    <source>
        <dbReference type="EMBL" id="TPD60215.1"/>
    </source>
</evidence>
<name>A0A501PJ17_9PROT</name>
<evidence type="ECO:0000313" key="2">
    <source>
        <dbReference type="Proteomes" id="UP000319148"/>
    </source>
</evidence>